<protein>
    <submittedName>
        <fullName evidence="1">Ovule protein</fullName>
    </submittedName>
</protein>
<reference evidence="1" key="1">
    <citation type="submission" date="2016-06" db="UniProtKB">
        <authorList>
            <consortium name="WormBaseParasite"/>
        </authorList>
    </citation>
    <scope>IDENTIFICATION</scope>
</reference>
<proteinExistence type="predicted"/>
<sequence length="84" mass="9483">MGAFLNVCPIHFQRLFPISPSSGIWIVLSHSRLLMMVSSRRTLSILCRKLLINTCIFVVLQVSAPYSRTILTLVLKILTLVLID</sequence>
<dbReference type="WBParaSite" id="SCUD_0001785601-mRNA-1">
    <property type="protein sequence ID" value="SCUD_0001785601-mRNA-1"/>
    <property type="gene ID" value="SCUD_0001785601"/>
</dbReference>
<dbReference type="AlphaFoldDB" id="A0A183KS16"/>
<organism evidence="1">
    <name type="scientific">Schistosoma curassoni</name>
    <dbReference type="NCBI Taxonomy" id="6186"/>
    <lineage>
        <taxon>Eukaryota</taxon>
        <taxon>Metazoa</taxon>
        <taxon>Spiralia</taxon>
        <taxon>Lophotrochozoa</taxon>
        <taxon>Platyhelminthes</taxon>
        <taxon>Trematoda</taxon>
        <taxon>Digenea</taxon>
        <taxon>Strigeidida</taxon>
        <taxon>Schistosomatoidea</taxon>
        <taxon>Schistosomatidae</taxon>
        <taxon>Schistosoma</taxon>
    </lineage>
</organism>
<accession>A0A183KS16</accession>
<name>A0A183KS16_9TREM</name>
<evidence type="ECO:0000313" key="1">
    <source>
        <dbReference type="WBParaSite" id="SCUD_0001785601-mRNA-1"/>
    </source>
</evidence>